<evidence type="ECO:0000313" key="3">
    <source>
        <dbReference type="Proteomes" id="UP001055105"/>
    </source>
</evidence>
<evidence type="ECO:0000256" key="1">
    <source>
        <dbReference type="SAM" id="MobiDB-lite"/>
    </source>
</evidence>
<name>A0AA37KS84_9BACT</name>
<dbReference type="EMBL" id="BQOL01000002">
    <property type="protein sequence ID" value="GKI19933.1"/>
    <property type="molecule type" value="Genomic_DNA"/>
</dbReference>
<proteinExistence type="predicted"/>
<feature type="region of interest" description="Disordered" evidence="1">
    <location>
        <begin position="22"/>
        <end position="54"/>
    </location>
</feature>
<dbReference type="RefSeq" id="WP_244076892.1">
    <property type="nucleotide sequence ID" value="NZ_AP025581.1"/>
</dbReference>
<feature type="compositionally biased region" description="Pro residues" evidence="1">
    <location>
        <begin position="36"/>
        <end position="46"/>
    </location>
</feature>
<sequence length="151" mass="17173">MAKKQGRYEPIDEDMIRNLIGGVDAPPRLVPKQAPAAPPPETPPPEMQTESQITRSAQVIVRQSETNAGHNKGKDCGNEYKRIFLCPQNCLPDTSCRIKRSTREKLAWIVRMLGPNDMSVKAYVNNILDNHLEQYRDEINELIETTNKFKL</sequence>
<evidence type="ECO:0008006" key="4">
    <source>
        <dbReference type="Google" id="ProtNLM"/>
    </source>
</evidence>
<dbReference type="InterPro" id="IPR021823">
    <property type="entry name" value="DUF3408"/>
</dbReference>
<evidence type="ECO:0000313" key="2">
    <source>
        <dbReference type="EMBL" id="GKI19933.1"/>
    </source>
</evidence>
<dbReference type="Pfam" id="PF11888">
    <property type="entry name" value="DUF3408"/>
    <property type="match status" value="1"/>
</dbReference>
<reference evidence="2" key="1">
    <citation type="submission" date="2022-01" db="EMBL/GenBank/DDBJ databases">
        <title>Novel bile acid biosynthetic pathways are enriched in the microbiome of centenarians.</title>
        <authorList>
            <person name="Sato Y."/>
            <person name="Atarashi K."/>
            <person name="Plichta R.D."/>
            <person name="Arai Y."/>
            <person name="Sasajima S."/>
            <person name="Kearney M.S."/>
            <person name="Suda W."/>
            <person name="Takeshita K."/>
            <person name="Sasaki T."/>
            <person name="Okamoto S."/>
            <person name="Skelly N.A."/>
            <person name="Okamura Y."/>
            <person name="Vlamakis H."/>
            <person name="Li Y."/>
            <person name="Tanoue T."/>
            <person name="Takei H."/>
            <person name="Nittono H."/>
            <person name="Narushima S."/>
            <person name="Irie J."/>
            <person name="Itoh H."/>
            <person name="Moriya K."/>
            <person name="Sugiura Y."/>
            <person name="Suematsu M."/>
            <person name="Moritoki N."/>
            <person name="Shibata S."/>
            <person name="Littman R.D."/>
            <person name="Fischbach A.M."/>
            <person name="Uwamino Y."/>
            <person name="Inoue T."/>
            <person name="Honda A."/>
            <person name="Hattori M."/>
            <person name="Murai T."/>
            <person name="Xavier J.R."/>
            <person name="Hirose N."/>
            <person name="Honda K."/>
        </authorList>
    </citation>
    <scope>NUCLEOTIDE SEQUENCE</scope>
    <source>
        <strain evidence="2">CE91-St16</strain>
    </source>
</reference>
<gene>
    <name evidence="2" type="ORF">CE91St16_28410</name>
</gene>
<accession>A0AA37KS84</accession>
<comment type="caution">
    <text evidence="2">The sequence shown here is derived from an EMBL/GenBank/DDBJ whole genome shotgun (WGS) entry which is preliminary data.</text>
</comment>
<protein>
    <recommendedName>
        <fullName evidence="4">DUF3408 domain-containing protein</fullName>
    </recommendedName>
</protein>
<dbReference type="Proteomes" id="UP001055105">
    <property type="component" value="Unassembled WGS sequence"/>
</dbReference>
<organism evidence="2 3">
    <name type="scientific">Alistipes finegoldii</name>
    <dbReference type="NCBI Taxonomy" id="214856"/>
    <lineage>
        <taxon>Bacteria</taxon>
        <taxon>Pseudomonadati</taxon>
        <taxon>Bacteroidota</taxon>
        <taxon>Bacteroidia</taxon>
        <taxon>Bacteroidales</taxon>
        <taxon>Rikenellaceae</taxon>
        <taxon>Alistipes</taxon>
    </lineage>
</organism>
<dbReference type="AlphaFoldDB" id="A0AA37KS84"/>